<keyword evidence="3" id="KW-1185">Reference proteome</keyword>
<dbReference type="RefSeq" id="WP_212921514.1">
    <property type="nucleotide sequence ID" value="NZ_BORP01000005.1"/>
</dbReference>
<sequence length="68" mass="7889">MKVIVNKVRCKKCNSIIESKYTHDFQRCECGAIAIDGGREYQRLLWPSGKEMEDYIDFSYSIYGESGK</sequence>
<dbReference type="Proteomes" id="UP000676917">
    <property type="component" value="Unassembled WGS sequence"/>
</dbReference>
<dbReference type="Pfam" id="PF24749">
    <property type="entry name" value="DUF7695"/>
    <property type="match status" value="1"/>
</dbReference>
<evidence type="ECO:0000259" key="1">
    <source>
        <dbReference type="Pfam" id="PF24749"/>
    </source>
</evidence>
<proteinExistence type="predicted"/>
<feature type="domain" description="DUF7695" evidence="1">
    <location>
        <begin position="2"/>
        <end position="58"/>
    </location>
</feature>
<dbReference type="InterPro" id="IPR056112">
    <property type="entry name" value="DUF7695"/>
</dbReference>
<gene>
    <name evidence="2" type="ORF">J43TS3_26690</name>
</gene>
<protein>
    <recommendedName>
        <fullName evidence="1">DUF7695 domain-containing protein</fullName>
    </recommendedName>
</protein>
<reference evidence="2" key="1">
    <citation type="submission" date="2021-03" db="EMBL/GenBank/DDBJ databases">
        <title>Antimicrobial resistance genes in bacteria isolated from Japanese honey, and their potential for conferring macrolide and lincosamide resistance in the American foulbrood pathogen Paenibacillus larvae.</title>
        <authorList>
            <person name="Okamoto M."/>
            <person name="Kumagai M."/>
            <person name="Kanamori H."/>
            <person name="Takamatsu D."/>
        </authorList>
    </citation>
    <scope>NUCLEOTIDE SEQUENCE</scope>
    <source>
        <strain evidence="2">J43TS3</strain>
    </source>
</reference>
<dbReference type="AlphaFoldDB" id="A0A919XAW8"/>
<evidence type="ECO:0000313" key="2">
    <source>
        <dbReference type="EMBL" id="GIO28058.1"/>
    </source>
</evidence>
<comment type="caution">
    <text evidence="2">The sequence shown here is derived from an EMBL/GenBank/DDBJ whole genome shotgun (WGS) entry which is preliminary data.</text>
</comment>
<accession>A0A919XAW8</accession>
<dbReference type="EMBL" id="BORP01000005">
    <property type="protein sequence ID" value="GIO28058.1"/>
    <property type="molecule type" value="Genomic_DNA"/>
</dbReference>
<organism evidence="2 3">
    <name type="scientific">Ornithinibacillus bavariensis</name>
    <dbReference type="NCBI Taxonomy" id="545502"/>
    <lineage>
        <taxon>Bacteria</taxon>
        <taxon>Bacillati</taxon>
        <taxon>Bacillota</taxon>
        <taxon>Bacilli</taxon>
        <taxon>Bacillales</taxon>
        <taxon>Bacillaceae</taxon>
        <taxon>Ornithinibacillus</taxon>
    </lineage>
</organism>
<evidence type="ECO:0000313" key="3">
    <source>
        <dbReference type="Proteomes" id="UP000676917"/>
    </source>
</evidence>
<name>A0A919XAW8_9BACI</name>